<feature type="compositionally biased region" description="Polar residues" evidence="2">
    <location>
        <begin position="149"/>
        <end position="166"/>
    </location>
</feature>
<organism evidence="3 4">
    <name type="scientific">Tritrichomonas foetus</name>
    <dbReference type="NCBI Taxonomy" id="1144522"/>
    <lineage>
        <taxon>Eukaryota</taxon>
        <taxon>Metamonada</taxon>
        <taxon>Parabasalia</taxon>
        <taxon>Tritrichomonadida</taxon>
        <taxon>Tritrichomonadidae</taxon>
        <taxon>Tritrichomonas</taxon>
    </lineage>
</organism>
<evidence type="ECO:0000313" key="4">
    <source>
        <dbReference type="Proteomes" id="UP000179807"/>
    </source>
</evidence>
<feature type="compositionally biased region" description="Low complexity" evidence="2">
    <location>
        <begin position="573"/>
        <end position="589"/>
    </location>
</feature>
<dbReference type="Proteomes" id="UP000179807">
    <property type="component" value="Unassembled WGS sequence"/>
</dbReference>
<dbReference type="AlphaFoldDB" id="A0A1J4KHI3"/>
<keyword evidence="1" id="KW-0175">Coiled coil</keyword>
<feature type="region of interest" description="Disordered" evidence="2">
    <location>
        <begin position="130"/>
        <end position="166"/>
    </location>
</feature>
<proteinExistence type="predicted"/>
<dbReference type="GeneID" id="94837372"/>
<dbReference type="VEuPathDB" id="TrichDB:TRFO_22639"/>
<feature type="region of interest" description="Disordered" evidence="2">
    <location>
        <begin position="277"/>
        <end position="302"/>
    </location>
</feature>
<dbReference type="EMBL" id="MLAK01000658">
    <property type="protein sequence ID" value="OHT08789.1"/>
    <property type="molecule type" value="Genomic_DNA"/>
</dbReference>
<reference evidence="3" key="1">
    <citation type="submission" date="2016-10" db="EMBL/GenBank/DDBJ databases">
        <authorList>
            <person name="Benchimol M."/>
            <person name="Almeida L.G."/>
            <person name="Vasconcelos A.T."/>
            <person name="Perreira-Neves A."/>
            <person name="Rosa I.A."/>
            <person name="Tasca T."/>
            <person name="Bogo M.R."/>
            <person name="de Souza W."/>
        </authorList>
    </citation>
    <scope>NUCLEOTIDE SEQUENCE [LARGE SCALE GENOMIC DNA]</scope>
    <source>
        <strain evidence="3">K</strain>
    </source>
</reference>
<comment type="caution">
    <text evidence="3">The sequence shown here is derived from an EMBL/GenBank/DDBJ whole genome shotgun (WGS) entry which is preliminary data.</text>
</comment>
<dbReference type="RefSeq" id="XP_068361925.1">
    <property type="nucleotide sequence ID" value="XM_068502668.1"/>
</dbReference>
<keyword evidence="4" id="KW-1185">Reference proteome</keyword>
<feature type="coiled-coil region" evidence="1">
    <location>
        <begin position="186"/>
        <end position="234"/>
    </location>
</feature>
<sequence>MQDKKNLSKEIAQSAQKIIQQLNEFDSPSSKDPEISENSEFINLLSSLQTDESASLLQDVSRWTEARKNEYQKYEKPLLRQVEQNQSILEYATGDAIPAMQSKMNDFDLKLSSAKSHLLSLSENVINTAQSALDGNPNGSKIGKRKDNPQLQLESPVSNQTNSEQNDQNEIITQLKMRQEHFMAVLQDLDREAGALRVDLKNAKDSQNDLEQENKNLKEKVEEFTKKKEKFITNPICMEVCLEEKMPLEIQINENYLNIPLKQEKIRKIRKNSEEEEDYYEYEDDLDENNSKNQKRSMRKRKPKEVMRNIDFFETDLPPNDDFITIEKSTIPSYLLPLMERLASNSLDLNDPLCSSLINNLNTVLLDENNGSANDFGKDSGFYSDGQRRTTVKDWTKLSKSTNSMNDSSLDVFQYGDNEIAFDTNQAVEVVSSIAGEIAYEIKTNEKGEICFALTDESGNQIYDVSPEFVEEMNNEIQRDLQHLIQMNASARFANYESVETITDYDSNNPNSRSDMATTPTTTRRTANAAVITEAGTNVDDKENNNAQLKPFTVQVTDREANNSIENKLSAFGKSSNNQNKTQNNPNGNVQAIMPIGIRQKEGKSGYRLFFRDRNDAIVVDADVKTRTRDGLIVLNAPSPNIRVRIENGFSPEFSQRCRENNNFNFILQPYKPNNSSKRVVGVVDDPSQQLRSNFPSHIEDTSGRTACVWNSFPVRPPPLACRSFQTRPRIKTSNNNNNGHNVNSYSYNYSNYYGDGGGSARMFGNNYMSPRQKIAPLVKQTRITKPEGGVAVRRRSPDHLLQNRQQRSIFPLGKGGLFQ</sequence>
<feature type="compositionally biased region" description="Acidic residues" evidence="2">
    <location>
        <begin position="277"/>
        <end position="288"/>
    </location>
</feature>
<protein>
    <submittedName>
        <fullName evidence="3">Uncharacterized protein</fullName>
    </submittedName>
</protein>
<feature type="region of interest" description="Disordered" evidence="2">
    <location>
        <begin position="504"/>
        <end position="524"/>
    </location>
</feature>
<evidence type="ECO:0000313" key="3">
    <source>
        <dbReference type="EMBL" id="OHT08789.1"/>
    </source>
</evidence>
<feature type="region of interest" description="Disordered" evidence="2">
    <location>
        <begin position="571"/>
        <end position="590"/>
    </location>
</feature>
<feature type="compositionally biased region" description="Polar residues" evidence="2">
    <location>
        <begin position="130"/>
        <end position="139"/>
    </location>
</feature>
<accession>A0A1J4KHI3</accession>
<feature type="compositionally biased region" description="Polar residues" evidence="2">
    <location>
        <begin position="504"/>
        <end position="516"/>
    </location>
</feature>
<feature type="compositionally biased region" description="Basic residues" evidence="2">
    <location>
        <begin position="293"/>
        <end position="302"/>
    </location>
</feature>
<evidence type="ECO:0000256" key="2">
    <source>
        <dbReference type="SAM" id="MobiDB-lite"/>
    </source>
</evidence>
<name>A0A1J4KHI3_9EUKA</name>
<evidence type="ECO:0000256" key="1">
    <source>
        <dbReference type="SAM" id="Coils"/>
    </source>
</evidence>
<gene>
    <name evidence="3" type="ORF">TRFO_22639</name>
</gene>